<proteinExistence type="predicted"/>
<gene>
    <name evidence="1" type="ORF">MTP16_11615</name>
</gene>
<dbReference type="EMBL" id="CP094534">
    <property type="protein sequence ID" value="UOE36264.1"/>
    <property type="molecule type" value="Genomic_DNA"/>
</dbReference>
<protein>
    <submittedName>
        <fullName evidence="1">Uncharacterized protein</fullName>
    </submittedName>
</protein>
<name>A0ABY4BBJ5_9BACT</name>
<keyword evidence="2" id="KW-1185">Reference proteome</keyword>
<evidence type="ECO:0000313" key="2">
    <source>
        <dbReference type="Proteomes" id="UP000831390"/>
    </source>
</evidence>
<sequence length="152" mass="18090">MPHQVTLEQSRIQYCDWTEAGGELEYDISHLHPDWGVLIQTYRVASQNYDGQLIYESEFTLYKRGESVACIFADYPKAAKIELWKIIFAVKRKFFDEVEPAIVTHHIKQDHSVDQRYQLYAKYLDLPDYDIVPSHHDFTYFRKSFEDELEFA</sequence>
<organism evidence="1 2">
    <name type="scientific">Hymenobacter monticola</name>
    <dbReference type="NCBI Taxonomy" id="1705399"/>
    <lineage>
        <taxon>Bacteria</taxon>
        <taxon>Pseudomonadati</taxon>
        <taxon>Bacteroidota</taxon>
        <taxon>Cytophagia</taxon>
        <taxon>Cytophagales</taxon>
        <taxon>Hymenobacteraceae</taxon>
        <taxon>Hymenobacter</taxon>
    </lineage>
</organism>
<accession>A0ABY4BBJ5</accession>
<dbReference type="RefSeq" id="WP_243519903.1">
    <property type="nucleotide sequence ID" value="NZ_CP094534.1"/>
</dbReference>
<dbReference type="Proteomes" id="UP000831390">
    <property type="component" value="Chromosome"/>
</dbReference>
<evidence type="ECO:0000313" key="1">
    <source>
        <dbReference type="EMBL" id="UOE36264.1"/>
    </source>
</evidence>
<reference evidence="1 2" key="1">
    <citation type="submission" date="2022-03" db="EMBL/GenBank/DDBJ databases">
        <title>Hymenobactersp. isolated from the air.</title>
        <authorList>
            <person name="Won M."/>
            <person name="Kwon S.-W."/>
        </authorList>
    </citation>
    <scope>NUCLEOTIDE SEQUENCE [LARGE SCALE GENOMIC DNA]</scope>
    <source>
        <strain evidence="1 2">KACC 22596</strain>
    </source>
</reference>